<evidence type="ECO:0000313" key="2">
    <source>
        <dbReference type="EMBL" id="CAB4191667.1"/>
    </source>
</evidence>
<feature type="coiled-coil region" evidence="1">
    <location>
        <begin position="31"/>
        <end position="58"/>
    </location>
</feature>
<dbReference type="EMBL" id="LR797178">
    <property type="protein sequence ID" value="CAB4191667.1"/>
    <property type="molecule type" value="Genomic_DNA"/>
</dbReference>
<gene>
    <name evidence="2" type="ORF">UFOVP1229_79</name>
</gene>
<reference evidence="2" key="1">
    <citation type="submission" date="2020-05" db="EMBL/GenBank/DDBJ databases">
        <authorList>
            <person name="Chiriac C."/>
            <person name="Salcher M."/>
            <person name="Ghai R."/>
            <person name="Kavagutti S V."/>
        </authorList>
    </citation>
    <scope>NUCLEOTIDE SEQUENCE</scope>
</reference>
<organism evidence="2">
    <name type="scientific">uncultured Caudovirales phage</name>
    <dbReference type="NCBI Taxonomy" id="2100421"/>
    <lineage>
        <taxon>Viruses</taxon>
        <taxon>Duplodnaviria</taxon>
        <taxon>Heunggongvirae</taxon>
        <taxon>Uroviricota</taxon>
        <taxon>Caudoviricetes</taxon>
        <taxon>Peduoviridae</taxon>
        <taxon>Maltschvirus</taxon>
        <taxon>Maltschvirus maltsch</taxon>
    </lineage>
</organism>
<accession>A0A6J5RBC6</accession>
<evidence type="ECO:0000256" key="1">
    <source>
        <dbReference type="SAM" id="Coils"/>
    </source>
</evidence>
<protein>
    <submittedName>
        <fullName evidence="2">Uncharacterized protein</fullName>
    </submittedName>
</protein>
<keyword evidence="1" id="KW-0175">Coiled coil</keyword>
<name>A0A6J5RBC6_9CAUD</name>
<proteinExistence type="predicted"/>
<sequence>MLSWIMYNLGYAPIVLLESERKYCAYRDDEIARLNGRIEDLEDQISDRDLEIARLNRETVVARSEADGDDYARNLFEDCFPGIPVPDKLDEVMAKLHNFMTAQATEIRDVQQKCLSFIEFAGDIKEILNHLRKLFGLPCPPLCYPLPSNPNWMQNRVPSLPISDCQATIPAPKN</sequence>